<name>A0A1G7AQB1_9GAMM</name>
<dbReference type="Proteomes" id="UP000198501">
    <property type="component" value="Unassembled WGS sequence"/>
</dbReference>
<accession>A0A1G7AQB1</accession>
<reference evidence="4 5" key="2">
    <citation type="submission" date="2016-10" db="EMBL/GenBank/DDBJ databases">
        <authorList>
            <person name="de Groot N.N."/>
        </authorList>
    </citation>
    <scope>NUCLEOTIDE SEQUENCE [LARGE SCALE GENOMIC DNA]</scope>
    <source>
        <strain evidence="4 5">DSM 23406</strain>
    </source>
</reference>
<dbReference type="EMBL" id="BSOK01000002">
    <property type="protein sequence ID" value="GLR27803.1"/>
    <property type="molecule type" value="Genomic_DNA"/>
</dbReference>
<organism evidence="4 5">
    <name type="scientific">Psychrobacter pacificensis</name>
    <dbReference type="NCBI Taxonomy" id="112002"/>
    <lineage>
        <taxon>Bacteria</taxon>
        <taxon>Pseudomonadati</taxon>
        <taxon>Pseudomonadota</taxon>
        <taxon>Gammaproteobacteria</taxon>
        <taxon>Moraxellales</taxon>
        <taxon>Moraxellaceae</taxon>
        <taxon>Psychrobacter</taxon>
    </lineage>
</organism>
<reference evidence="2" key="4">
    <citation type="submission" date="2023-01" db="EMBL/GenBank/DDBJ databases">
        <title>Draft genome sequence of Psychrobacter pacificensis strain NBRC 103191.</title>
        <authorList>
            <person name="Sun Q."/>
            <person name="Mori K."/>
        </authorList>
    </citation>
    <scope>NUCLEOTIDE SEQUENCE</scope>
    <source>
        <strain evidence="2">NBRC 103191</strain>
    </source>
</reference>
<feature type="transmembrane region" description="Helical" evidence="1">
    <location>
        <begin position="59"/>
        <end position="78"/>
    </location>
</feature>
<dbReference type="AlphaFoldDB" id="A0A1G7AQB1"/>
<gene>
    <name evidence="2" type="ORF">GCM10007915_00410</name>
    <name evidence="3" type="ORF">GCM10007915_11970</name>
    <name evidence="4" type="ORF">SAMN05660405_02561</name>
</gene>
<keyword evidence="1" id="KW-1133">Transmembrane helix</keyword>
<evidence type="ECO:0000313" key="3">
    <source>
        <dbReference type="EMBL" id="GLR28959.1"/>
    </source>
</evidence>
<evidence type="ECO:0000313" key="6">
    <source>
        <dbReference type="Proteomes" id="UP001156645"/>
    </source>
</evidence>
<dbReference type="EMBL" id="BSOK01000020">
    <property type="protein sequence ID" value="GLR28959.1"/>
    <property type="molecule type" value="Genomic_DNA"/>
</dbReference>
<keyword evidence="1" id="KW-0812">Transmembrane</keyword>
<evidence type="ECO:0000256" key="1">
    <source>
        <dbReference type="SAM" id="Phobius"/>
    </source>
</evidence>
<proteinExistence type="predicted"/>
<dbReference type="Proteomes" id="UP001156645">
    <property type="component" value="Unassembled WGS sequence"/>
</dbReference>
<evidence type="ECO:0000313" key="4">
    <source>
        <dbReference type="EMBL" id="SDE16922.1"/>
    </source>
</evidence>
<feature type="transmembrane region" description="Helical" evidence="1">
    <location>
        <begin position="20"/>
        <end position="39"/>
    </location>
</feature>
<keyword evidence="6" id="KW-1185">Reference proteome</keyword>
<evidence type="ECO:0000313" key="5">
    <source>
        <dbReference type="Proteomes" id="UP000198501"/>
    </source>
</evidence>
<dbReference type="EMBL" id="FNAL01000034">
    <property type="protein sequence ID" value="SDE16922.1"/>
    <property type="molecule type" value="Genomic_DNA"/>
</dbReference>
<reference evidence="2" key="1">
    <citation type="journal article" date="2014" name="Int. J. Syst. Evol. Microbiol.">
        <title>Complete genome of a new Firmicutes species belonging to the dominant human colonic microbiota ('Ruminococcus bicirculans') reveals two chromosomes and a selective capacity to utilize plant glucans.</title>
        <authorList>
            <consortium name="NISC Comparative Sequencing Program"/>
            <person name="Wegmann U."/>
            <person name="Louis P."/>
            <person name="Goesmann A."/>
            <person name="Henrissat B."/>
            <person name="Duncan S.H."/>
            <person name="Flint H.J."/>
        </authorList>
    </citation>
    <scope>NUCLEOTIDE SEQUENCE</scope>
    <source>
        <strain evidence="2">NBRC 103191</strain>
    </source>
</reference>
<keyword evidence="1" id="KW-0472">Membrane</keyword>
<sequence length="92" mass="10881">MKDFFLDIWCAIQHSLMYSFRGAAAASVVLLVTVFIDYMMPREVAFLNNYYISLEPYHLALYAIGGIYALQIFIVTWIKDYRREYLPRWLLG</sequence>
<evidence type="ECO:0000313" key="2">
    <source>
        <dbReference type="EMBL" id="GLR27803.1"/>
    </source>
</evidence>
<reference evidence="6" key="3">
    <citation type="journal article" date="2019" name="Int. J. Syst. Evol. Microbiol.">
        <title>The Global Catalogue of Microorganisms (GCM) 10K type strain sequencing project: providing services to taxonomists for standard genome sequencing and annotation.</title>
        <authorList>
            <consortium name="The Broad Institute Genomics Platform"/>
            <consortium name="The Broad Institute Genome Sequencing Center for Infectious Disease"/>
            <person name="Wu L."/>
            <person name="Ma J."/>
        </authorList>
    </citation>
    <scope>NUCLEOTIDE SEQUENCE [LARGE SCALE GENOMIC DNA]</scope>
    <source>
        <strain evidence="6">NBRC 103191</strain>
    </source>
</reference>
<protein>
    <submittedName>
        <fullName evidence="4">Uncharacterized protein</fullName>
    </submittedName>
</protein>